<evidence type="ECO:0000313" key="2">
    <source>
        <dbReference type="Proteomes" id="UP001258994"/>
    </source>
</evidence>
<dbReference type="Proteomes" id="UP001258994">
    <property type="component" value="Chromosome"/>
</dbReference>
<sequence>MFSLVAMFLMLLLPVLCLIGCSVVVSLIEEPIQPSESENFLRI</sequence>
<evidence type="ECO:0008006" key="3">
    <source>
        <dbReference type="Google" id="ProtNLM"/>
    </source>
</evidence>
<dbReference type="RefSeq" id="WP_348390838.1">
    <property type="nucleotide sequence ID" value="NZ_CP134145.1"/>
</dbReference>
<proteinExistence type="predicted"/>
<evidence type="ECO:0000313" key="1">
    <source>
        <dbReference type="EMBL" id="WNC71704.1"/>
    </source>
</evidence>
<keyword evidence="2" id="KW-1185">Reference proteome</keyword>
<reference evidence="2" key="1">
    <citation type="submission" date="2023-09" db="EMBL/GenBank/DDBJ databases">
        <authorList>
            <person name="Li S."/>
            <person name="Li X."/>
            <person name="Zhang C."/>
            <person name="Zhao Z."/>
        </authorList>
    </citation>
    <scope>NUCLEOTIDE SEQUENCE [LARGE SCALE GENOMIC DNA]</scope>
    <source>
        <strain evidence="2">SQ149</strain>
    </source>
</reference>
<protein>
    <recommendedName>
        <fullName evidence="3">Lipoprotein</fullName>
    </recommendedName>
</protein>
<name>A0ABY9TVG6_9GAMM</name>
<accession>A0ABY9TVG6</accession>
<dbReference type="EMBL" id="CP134145">
    <property type="protein sequence ID" value="WNC71704.1"/>
    <property type="molecule type" value="Genomic_DNA"/>
</dbReference>
<organism evidence="1 2">
    <name type="scientific">Thalassotalea psychrophila</name>
    <dbReference type="NCBI Taxonomy" id="3065647"/>
    <lineage>
        <taxon>Bacteria</taxon>
        <taxon>Pseudomonadati</taxon>
        <taxon>Pseudomonadota</taxon>
        <taxon>Gammaproteobacteria</taxon>
        <taxon>Alteromonadales</taxon>
        <taxon>Colwelliaceae</taxon>
        <taxon>Thalassotalea</taxon>
    </lineage>
</organism>
<gene>
    <name evidence="1" type="ORF">RGQ13_16510</name>
</gene>